<keyword evidence="2" id="KW-1003">Cell membrane</keyword>
<keyword evidence="4 6" id="KW-1133">Transmembrane helix</keyword>
<dbReference type="Pfam" id="PF02687">
    <property type="entry name" value="FtsX"/>
    <property type="match status" value="2"/>
</dbReference>
<keyword evidence="3 6" id="KW-0812">Transmembrane</keyword>
<dbReference type="Proteomes" id="UP000000383">
    <property type="component" value="Chromosome"/>
</dbReference>
<feature type="transmembrane region" description="Helical" evidence="6">
    <location>
        <begin position="21"/>
        <end position="41"/>
    </location>
</feature>
<feature type="transmembrane region" description="Helical" evidence="6">
    <location>
        <begin position="302"/>
        <end position="331"/>
    </location>
</feature>
<feature type="transmembrane region" description="Helical" evidence="6">
    <location>
        <begin position="470"/>
        <end position="493"/>
    </location>
</feature>
<feature type="transmembrane region" description="Helical" evidence="6">
    <location>
        <begin position="391"/>
        <end position="410"/>
    </location>
</feature>
<dbReference type="STRING" id="666681.M301_1627"/>
<evidence type="ECO:0000313" key="8">
    <source>
        <dbReference type="EMBL" id="ADI30007.1"/>
    </source>
</evidence>
<dbReference type="OrthoDB" id="5292592at2"/>
<feature type="transmembrane region" description="Helical" evidence="6">
    <location>
        <begin position="351"/>
        <end position="371"/>
    </location>
</feature>
<dbReference type="AlphaFoldDB" id="D7DIX2"/>
<feature type="transmembrane region" description="Helical" evidence="6">
    <location>
        <begin position="257"/>
        <end position="281"/>
    </location>
</feature>
<evidence type="ECO:0000313" key="9">
    <source>
        <dbReference type="Proteomes" id="UP000000383"/>
    </source>
</evidence>
<keyword evidence="9" id="KW-1185">Reference proteome</keyword>
<reference evidence="9" key="1">
    <citation type="submission" date="2010-05" db="EMBL/GenBank/DDBJ databases">
        <title>Complete sequence of Methylotenera sp. 301.</title>
        <authorList>
            <person name="Lucas S."/>
            <person name="Copeland A."/>
            <person name="Lapidus A."/>
            <person name="Cheng J.-F."/>
            <person name="Bruce D."/>
            <person name="Goodwin L."/>
            <person name="Pitluck S."/>
            <person name="Clum A."/>
            <person name="Land M."/>
            <person name="Hauser L."/>
            <person name="Kyrpides N."/>
            <person name="Ivanova N."/>
            <person name="Chistoservova L."/>
            <person name="Kalyuzhnaya M."/>
            <person name="Woyke T."/>
        </authorList>
    </citation>
    <scope>NUCLEOTIDE SEQUENCE [LARGE SCALE GENOMIC DNA]</scope>
    <source>
        <strain evidence="9">301</strain>
    </source>
</reference>
<dbReference type="eggNOG" id="COG3127">
    <property type="taxonomic scope" value="Bacteria"/>
</dbReference>
<evidence type="ECO:0000256" key="1">
    <source>
        <dbReference type="ARBA" id="ARBA00004651"/>
    </source>
</evidence>
<dbReference type="EMBL" id="CP002056">
    <property type="protein sequence ID" value="ADI30007.1"/>
    <property type="molecule type" value="Genomic_DNA"/>
</dbReference>
<dbReference type="InterPro" id="IPR038766">
    <property type="entry name" value="Membrane_comp_ABC_pdt"/>
</dbReference>
<feature type="transmembrane region" description="Helical" evidence="6">
    <location>
        <begin position="755"/>
        <end position="786"/>
    </location>
</feature>
<comment type="subcellular location">
    <subcellularLocation>
        <location evidence="1">Cell membrane</location>
        <topology evidence="1">Multi-pass membrane protein</topology>
    </subcellularLocation>
</comment>
<reference evidence="8 9" key="2">
    <citation type="journal article" date="2011" name="J. Bacteriol.">
        <title>Genomes of three methylotrophs from a single niche uncover genetic and metabolic divergence of Methylophilaceae.</title>
        <authorList>
            <person name="Lapidus A."/>
            <person name="Clum A."/>
            <person name="Labutti K."/>
            <person name="Kaluzhnaya M.G."/>
            <person name="Lim S."/>
            <person name="Beck D.A."/>
            <person name="Glavina Del Rio T."/>
            <person name="Nolan M."/>
            <person name="Mavromatis K."/>
            <person name="Huntemann M."/>
            <person name="Lucas S."/>
            <person name="Lidstrom M.E."/>
            <person name="Ivanova N."/>
            <person name="Chistoserdova L."/>
        </authorList>
    </citation>
    <scope>NUCLEOTIDE SEQUENCE [LARGE SCALE GENOMIC DNA]</scope>
    <source>
        <strain evidence="8 9">301</strain>
    </source>
</reference>
<dbReference type="InterPro" id="IPR003838">
    <property type="entry name" value="ABC3_permease_C"/>
</dbReference>
<evidence type="ECO:0000256" key="5">
    <source>
        <dbReference type="ARBA" id="ARBA00023136"/>
    </source>
</evidence>
<dbReference type="GO" id="GO:0005886">
    <property type="term" value="C:plasma membrane"/>
    <property type="evidence" value="ECO:0007669"/>
    <property type="project" value="UniProtKB-SubCell"/>
</dbReference>
<dbReference type="PANTHER" id="PTHR30287">
    <property type="entry name" value="MEMBRANE COMPONENT OF PREDICTED ABC SUPERFAMILY METABOLITE UPTAKE TRANSPORTER"/>
    <property type="match status" value="1"/>
</dbReference>
<evidence type="ECO:0000256" key="6">
    <source>
        <dbReference type="SAM" id="Phobius"/>
    </source>
</evidence>
<evidence type="ECO:0000256" key="2">
    <source>
        <dbReference type="ARBA" id="ARBA00022475"/>
    </source>
</evidence>
<dbReference type="HOGENOM" id="CLU_009475_0_0_4"/>
<keyword evidence="5 6" id="KW-0472">Membrane</keyword>
<feature type="transmembrane region" description="Helical" evidence="6">
    <location>
        <begin position="714"/>
        <end position="734"/>
    </location>
</feature>
<evidence type="ECO:0000256" key="3">
    <source>
        <dbReference type="ARBA" id="ARBA00022692"/>
    </source>
</evidence>
<evidence type="ECO:0000259" key="7">
    <source>
        <dbReference type="Pfam" id="PF02687"/>
    </source>
</evidence>
<feature type="transmembrane region" description="Helical" evidence="6">
    <location>
        <begin position="422"/>
        <end position="443"/>
    </location>
</feature>
<dbReference type="PANTHER" id="PTHR30287:SF1">
    <property type="entry name" value="INNER MEMBRANE PROTEIN"/>
    <property type="match status" value="1"/>
</dbReference>
<dbReference type="RefSeq" id="WP_013148319.1">
    <property type="nucleotide sequence ID" value="NC_014207.1"/>
</dbReference>
<feature type="transmembrane region" description="Helical" evidence="6">
    <location>
        <begin position="798"/>
        <end position="820"/>
    </location>
</feature>
<organism evidence="8 9">
    <name type="scientific">Methylotenera versatilis (strain 301)</name>
    <dbReference type="NCBI Taxonomy" id="666681"/>
    <lineage>
        <taxon>Bacteria</taxon>
        <taxon>Pseudomonadati</taxon>
        <taxon>Pseudomonadota</taxon>
        <taxon>Betaproteobacteria</taxon>
        <taxon>Nitrosomonadales</taxon>
        <taxon>Methylophilaceae</taxon>
        <taxon>Methylotenera</taxon>
    </lineage>
</organism>
<gene>
    <name evidence="8" type="ordered locus">M301_1627</name>
</gene>
<evidence type="ECO:0000256" key="4">
    <source>
        <dbReference type="ARBA" id="ARBA00022989"/>
    </source>
</evidence>
<accession>D7DIX2</accession>
<feature type="domain" description="ABC3 transporter permease C-terminal" evidence="7">
    <location>
        <begin position="262"/>
        <end position="372"/>
    </location>
</feature>
<name>D7DIX2_METV0</name>
<sequence length="835" mass="90953">MNLSVGLAWTQTISLWRSGALRVLVFSLVLAVTTISAIGFFTQRVETALNQQGGLLLGGDLAVIADHAIPDALLNRAAEQGLATAKTYEFSSMVVFGETSQLAEIKAVEQAFPLRGDLTLGKYSSDIGKVVKNAPKSGAVWVEPRLANLLNIKVGDVVEVGERKLHVGAILVREPSRGGDMFGFAPRLMMNAADLPSTKLIQYGSRVKYQLLLAASPQKINQYYAQTKPILNHGEKIQDVRNARPEIKSALDKAQQFLGLSAMVSVILAMVAMLLSSLPYIKQSLDTFALMRCFGASKSTVLQVLAIQTILIAFFSALLGVLLGFIAQFGLAKLAGSLFLETLPPASSAPVFIGLAASIAMMFAVVLPHAWQMRNLTAMSILRRETLAQPISAQAKFLPAALVMCAMIFWKAGDVKLAGSTILALVLLCVAIVGFSYVLVSLANRLFMLSPKGQVLNDIKLGVLGLKRRFGLSTVQMIGFSMGLMVLMLLALIRGDLIRNWQASLPIDAPNRFIINIQPSQIDGIKQFFEKQKIKGGSIFPMVRGRLIGKNGNDISATEWQDERAKHLAEREFNLSWAAQMQSDNQLLSGRWWTPKEYGKPYLSIEQDLAKTLGIRLGDKLLFDVAGDPLTLTVTSLRKVDWDTMRANFFAVTPPGVLDNYSANYISSFHLPIGADAAMNQLIRNYPNLTVIDVAALMQQVRGIMQKMSSTIEYVFAFSLLAGLAVLYAALIATREERIAEATIMRVFGASRRQVSIAYVAEFACIGLVSALIATIAANLLAYYISAQILNIPFQFNATLAFGITLIAAFIIPLAAWLGLRGFLNVPARQLLNSI</sequence>
<protein>
    <recommendedName>
        <fullName evidence="7">ABC3 transporter permease C-terminal domain-containing protein</fullName>
    </recommendedName>
</protein>
<feature type="domain" description="ABC3 transporter permease C-terminal" evidence="7">
    <location>
        <begin position="716"/>
        <end position="818"/>
    </location>
</feature>
<proteinExistence type="predicted"/>
<dbReference type="KEGG" id="meh:M301_1627"/>